<keyword evidence="1" id="KW-1133">Transmembrane helix</keyword>
<evidence type="ECO:0008006" key="4">
    <source>
        <dbReference type="Google" id="ProtNLM"/>
    </source>
</evidence>
<evidence type="ECO:0000313" key="3">
    <source>
        <dbReference type="Proteomes" id="UP001438707"/>
    </source>
</evidence>
<proteinExistence type="predicted"/>
<name>A0AAW1QD64_9CHLO</name>
<evidence type="ECO:0000313" key="2">
    <source>
        <dbReference type="EMBL" id="KAK9819306.1"/>
    </source>
</evidence>
<keyword evidence="1" id="KW-0472">Membrane</keyword>
<protein>
    <recommendedName>
        <fullName evidence="4">Reticulon-like protein</fullName>
    </recommendedName>
</protein>
<feature type="transmembrane region" description="Helical" evidence="1">
    <location>
        <begin position="239"/>
        <end position="261"/>
    </location>
</feature>
<accession>A0AAW1QD64</accession>
<feature type="transmembrane region" description="Helical" evidence="1">
    <location>
        <begin position="15"/>
        <end position="37"/>
    </location>
</feature>
<keyword evidence="3" id="KW-1185">Reference proteome</keyword>
<dbReference type="Proteomes" id="UP001438707">
    <property type="component" value="Unassembled WGS sequence"/>
</dbReference>
<feature type="transmembrane region" description="Helical" evidence="1">
    <location>
        <begin position="157"/>
        <end position="175"/>
    </location>
</feature>
<reference evidence="2 3" key="1">
    <citation type="journal article" date="2024" name="Nat. Commun.">
        <title>Phylogenomics reveals the evolutionary origins of lichenization in chlorophyte algae.</title>
        <authorList>
            <person name="Puginier C."/>
            <person name="Libourel C."/>
            <person name="Otte J."/>
            <person name="Skaloud P."/>
            <person name="Haon M."/>
            <person name="Grisel S."/>
            <person name="Petersen M."/>
            <person name="Berrin J.G."/>
            <person name="Delaux P.M."/>
            <person name="Dal Grande F."/>
            <person name="Keller J."/>
        </authorList>
    </citation>
    <scope>NUCLEOTIDE SEQUENCE [LARGE SCALE GENOMIC DNA]</scope>
    <source>
        <strain evidence="2 3">SAG 2145</strain>
    </source>
</reference>
<dbReference type="AlphaFoldDB" id="A0AAW1QD64"/>
<evidence type="ECO:0000256" key="1">
    <source>
        <dbReference type="SAM" id="Phobius"/>
    </source>
</evidence>
<comment type="caution">
    <text evidence="2">The sequence shown here is derived from an EMBL/GenBank/DDBJ whole genome shotgun (WGS) entry which is preliminary data.</text>
</comment>
<dbReference type="EMBL" id="JALJOS010000048">
    <property type="protein sequence ID" value="KAK9819306.1"/>
    <property type="molecule type" value="Genomic_DNA"/>
</dbReference>
<organism evidence="2 3">
    <name type="scientific">Apatococcus lobatus</name>
    <dbReference type="NCBI Taxonomy" id="904363"/>
    <lineage>
        <taxon>Eukaryota</taxon>
        <taxon>Viridiplantae</taxon>
        <taxon>Chlorophyta</taxon>
        <taxon>core chlorophytes</taxon>
        <taxon>Trebouxiophyceae</taxon>
        <taxon>Chlorellales</taxon>
        <taxon>Chlorellaceae</taxon>
        <taxon>Apatococcus</taxon>
    </lineage>
</organism>
<keyword evidence="1" id="KW-0812">Transmembrane</keyword>
<sequence length="373" mass="41333">MPGQVIVSRQRLPTFRSVCICLAYLCVPILLHACGYFRTWAAMSAMQQEAFSFNANHPLLIPDTTQPMDKHSFVELSMSAVRWHHAMTHLHRRIHHVGHFTDVHDSSSMEFDFAGSGSSEVCKDDVRCVWKGECRAIALSLALGMASILYYQDSLHVAILLAINISFLLLVALRLKSLDDMLVASVAQLKHAESSLALMVHASTDPATVGQHVLAMLKLDAITEQWELTRIGMNVRVPFIHVLTCTVSPNFMISIFAALYVRCFEAVVSQLNPALPKFFVLKKLATVALQPFQTTSGAKLPGAASPFASDPCSAARGEHLQRVQMTHHESMLLPDRIPNQLTSDQIAVPGLRRRPRSDKHDLTSFILPTAFSD</sequence>
<gene>
    <name evidence="2" type="ORF">WJX74_003479</name>
</gene>